<gene>
    <name evidence="2" type="ORF">ECPE_LOCUS10105</name>
</gene>
<dbReference type="AlphaFoldDB" id="A0A183AT20"/>
<reference evidence="4" key="1">
    <citation type="submission" date="2016-06" db="UniProtKB">
        <authorList>
            <consortium name="WormBaseParasite"/>
        </authorList>
    </citation>
    <scope>IDENTIFICATION</scope>
</reference>
<accession>A0A183AT20</accession>
<dbReference type="EMBL" id="UZAN01048496">
    <property type="protein sequence ID" value="VDP86486.1"/>
    <property type="molecule type" value="Genomic_DNA"/>
</dbReference>
<reference evidence="2 3" key="2">
    <citation type="submission" date="2018-11" db="EMBL/GenBank/DDBJ databases">
        <authorList>
            <consortium name="Pathogen Informatics"/>
        </authorList>
    </citation>
    <scope>NUCLEOTIDE SEQUENCE [LARGE SCALE GENOMIC DNA]</scope>
    <source>
        <strain evidence="2 3">Egypt</strain>
    </source>
</reference>
<feature type="region of interest" description="Disordered" evidence="1">
    <location>
        <begin position="1"/>
        <end position="107"/>
    </location>
</feature>
<evidence type="ECO:0000313" key="3">
    <source>
        <dbReference type="Proteomes" id="UP000272942"/>
    </source>
</evidence>
<protein>
    <submittedName>
        <fullName evidence="4">Movement protein</fullName>
    </submittedName>
</protein>
<sequence length="196" mass="21808">MRPWDAAWELEPGAFAELAPVDEDDESRQSSCSSSSSGDSVSSDDHKLSNTRNNSVQRIPLSESTENQTNEPTEPEPLFNPLSSLDSDRDTCPSQAPPPPVRVPGTAKPILSLVWTAQSLEPNQRGRPRTKSVRYSHHTIFHQSKSPPQQGTRRVRRRLSLYSRPSTRLDSSIETRLRQATLGTFLASFRVSSVPD</sequence>
<feature type="compositionally biased region" description="Low complexity" evidence="1">
    <location>
        <begin position="62"/>
        <end position="72"/>
    </location>
</feature>
<dbReference type="WBParaSite" id="ECPE_0001013701-mRNA-1">
    <property type="protein sequence ID" value="ECPE_0001013701-mRNA-1"/>
    <property type="gene ID" value="ECPE_0001013701"/>
</dbReference>
<feature type="compositionally biased region" description="Low complexity" evidence="1">
    <location>
        <begin position="29"/>
        <end position="41"/>
    </location>
</feature>
<evidence type="ECO:0000256" key="1">
    <source>
        <dbReference type="SAM" id="MobiDB-lite"/>
    </source>
</evidence>
<name>A0A183AT20_9TREM</name>
<keyword evidence="3" id="KW-1185">Reference proteome</keyword>
<dbReference type="Proteomes" id="UP000272942">
    <property type="component" value="Unassembled WGS sequence"/>
</dbReference>
<dbReference type="OrthoDB" id="6286105at2759"/>
<proteinExistence type="predicted"/>
<evidence type="ECO:0000313" key="4">
    <source>
        <dbReference type="WBParaSite" id="ECPE_0001013701-mRNA-1"/>
    </source>
</evidence>
<organism evidence="4">
    <name type="scientific">Echinostoma caproni</name>
    <dbReference type="NCBI Taxonomy" id="27848"/>
    <lineage>
        <taxon>Eukaryota</taxon>
        <taxon>Metazoa</taxon>
        <taxon>Spiralia</taxon>
        <taxon>Lophotrochozoa</taxon>
        <taxon>Platyhelminthes</taxon>
        <taxon>Trematoda</taxon>
        <taxon>Digenea</taxon>
        <taxon>Plagiorchiida</taxon>
        <taxon>Echinostomata</taxon>
        <taxon>Echinostomatoidea</taxon>
        <taxon>Echinostomatidae</taxon>
        <taxon>Echinostoma</taxon>
    </lineage>
</organism>
<evidence type="ECO:0000313" key="2">
    <source>
        <dbReference type="EMBL" id="VDP86486.1"/>
    </source>
</evidence>